<dbReference type="Proteomes" id="UP000470952">
    <property type="component" value="Unassembled WGS sequence"/>
</dbReference>
<dbReference type="Gene3D" id="3.40.50.1000">
    <property type="entry name" value="HAD superfamily/HAD-like"/>
    <property type="match status" value="1"/>
</dbReference>
<dbReference type="Proteomes" id="UP000285379">
    <property type="component" value="Unassembled WGS sequence"/>
</dbReference>
<evidence type="ECO:0000313" key="7">
    <source>
        <dbReference type="Proteomes" id="UP000285379"/>
    </source>
</evidence>
<sequence length="220" mass="26055">MKNLYLFDICGTIYRSNTTFDFLEFYLKENKRFRLYRAIYKSFFWKIINRALRSWLHYDLTRILALRFLKGTSYSELSKQAKLFTEVYLSQVRNIEIYNTIEHLISIDKSKVLLVSATIDVVAEAVADSLHCEQYYSTALEYKDGACTGKMVKDLLGNKCMFLNEKGILHQIKSFFTDDLTDADVLEYSEIKNIVCYPKTRKRWIKLIAQKKWEVSMLEY</sequence>
<evidence type="ECO:0000313" key="5">
    <source>
        <dbReference type="EMBL" id="RGV02874.1"/>
    </source>
</evidence>
<dbReference type="Proteomes" id="UP000470777">
    <property type="component" value="Unassembled WGS sequence"/>
</dbReference>
<evidence type="ECO:0000313" key="9">
    <source>
        <dbReference type="Proteomes" id="UP000437380"/>
    </source>
</evidence>
<dbReference type="Gene3D" id="1.20.1440.100">
    <property type="entry name" value="SG protein - dephosphorylation function"/>
    <property type="match status" value="1"/>
</dbReference>
<dbReference type="EMBL" id="WDAG01000004">
    <property type="protein sequence ID" value="KAB6662069.1"/>
    <property type="molecule type" value="Genomic_DNA"/>
</dbReference>
<dbReference type="EMBL" id="WCZY01000021">
    <property type="protein sequence ID" value="KAB6690842.1"/>
    <property type="molecule type" value="Genomic_DNA"/>
</dbReference>
<reference evidence="9 10" key="2">
    <citation type="journal article" date="2019" name="Nat. Med.">
        <title>A library of human gut bacterial isolates paired with longitudinal multiomics data enables mechanistic microbiome research.</title>
        <authorList>
            <person name="Poyet M."/>
            <person name="Groussin M."/>
            <person name="Gibbons S.M."/>
            <person name="Avila-Pacheco J."/>
            <person name="Jiang X."/>
            <person name="Kearney S.M."/>
            <person name="Perrotta A.R."/>
            <person name="Berdy B."/>
            <person name="Zhao S."/>
            <person name="Lieberman T.D."/>
            <person name="Swanson P.K."/>
            <person name="Smith M."/>
            <person name="Roesemann S."/>
            <person name="Alexander J.E."/>
            <person name="Rich S.A."/>
            <person name="Livny J."/>
            <person name="Vlamakis H."/>
            <person name="Clish C."/>
            <person name="Bullock K."/>
            <person name="Deik A."/>
            <person name="Scott J."/>
            <person name="Pierce K.A."/>
            <person name="Xavier R.J."/>
            <person name="Alm E.J."/>
        </authorList>
    </citation>
    <scope>NUCLEOTIDE SEQUENCE [LARGE SCALE GENOMIC DNA]</scope>
    <source>
        <strain evidence="3 9">BIOML-A82</strain>
        <strain evidence="2 10">BIOML-A85</strain>
        <strain evidence="1 11">BIOML-A93</strain>
    </source>
</reference>
<gene>
    <name evidence="6" type="ORF">DWV70_18910</name>
    <name evidence="5" type="ORF">DWW27_22935</name>
    <name evidence="3" type="ORF">GAY17_15285</name>
    <name evidence="1" type="ORF">GAZ76_05105</name>
    <name evidence="2" type="ORF">GAZ92_14675</name>
    <name evidence="4" type="ORF">HKQ54_09545</name>
</gene>
<dbReference type="EMBL" id="QRYT01000105">
    <property type="protein sequence ID" value="RGV02874.1"/>
    <property type="molecule type" value="Genomic_DNA"/>
</dbReference>
<dbReference type="InterPro" id="IPR036412">
    <property type="entry name" value="HAD-like_sf"/>
</dbReference>
<evidence type="ECO:0000313" key="3">
    <source>
        <dbReference type="EMBL" id="KAB6698201.1"/>
    </source>
</evidence>
<dbReference type="EMBL" id="WCZV01000021">
    <property type="protein sequence ID" value="KAB6698201.1"/>
    <property type="molecule type" value="Genomic_DNA"/>
</dbReference>
<dbReference type="EMBL" id="JABDSH010000074">
    <property type="protein sequence ID" value="NMW36375.1"/>
    <property type="molecule type" value="Genomic_DNA"/>
</dbReference>
<dbReference type="Proteomes" id="UP000437380">
    <property type="component" value="Unassembled WGS sequence"/>
</dbReference>
<evidence type="ECO:0000313" key="6">
    <source>
        <dbReference type="EMBL" id="RGW44839.1"/>
    </source>
</evidence>
<dbReference type="AlphaFoldDB" id="A0A397WLH4"/>
<dbReference type="RefSeq" id="WP_117710029.1">
    <property type="nucleotide sequence ID" value="NZ_CP072234.1"/>
</dbReference>
<evidence type="ECO:0000313" key="4">
    <source>
        <dbReference type="EMBL" id="NMW36375.1"/>
    </source>
</evidence>
<comment type="caution">
    <text evidence="1">The sequence shown here is derived from an EMBL/GenBank/DDBJ whole genome shotgun (WGS) entry which is preliminary data.</text>
</comment>
<dbReference type="EMBL" id="QSAI01000045">
    <property type="protein sequence ID" value="RGW44839.1"/>
    <property type="molecule type" value="Genomic_DNA"/>
</dbReference>
<dbReference type="InterPro" id="IPR023214">
    <property type="entry name" value="HAD_sf"/>
</dbReference>
<dbReference type="Proteomes" id="UP000555193">
    <property type="component" value="Unassembled WGS sequence"/>
</dbReference>
<dbReference type="Pfam" id="PF12710">
    <property type="entry name" value="HAD"/>
    <property type="match status" value="1"/>
</dbReference>
<evidence type="ECO:0000313" key="8">
    <source>
        <dbReference type="Proteomes" id="UP000285469"/>
    </source>
</evidence>
<evidence type="ECO:0000313" key="12">
    <source>
        <dbReference type="Proteomes" id="UP000555193"/>
    </source>
</evidence>
<dbReference type="SUPFAM" id="SSF56784">
    <property type="entry name" value="HAD-like"/>
    <property type="match status" value="1"/>
</dbReference>
<reference evidence="7 8" key="1">
    <citation type="submission" date="2018-08" db="EMBL/GenBank/DDBJ databases">
        <title>A genome reference for cultivated species of the human gut microbiota.</title>
        <authorList>
            <person name="Zou Y."/>
            <person name="Xue W."/>
            <person name="Luo G."/>
        </authorList>
    </citation>
    <scope>NUCLEOTIDE SEQUENCE [LARGE SCALE GENOMIC DNA]</scope>
    <source>
        <strain evidence="6 8">AF12-25</strain>
        <strain evidence="5 7">AF14-8</strain>
    </source>
</reference>
<evidence type="ECO:0000313" key="1">
    <source>
        <dbReference type="EMBL" id="KAB6662069.1"/>
    </source>
</evidence>
<evidence type="ECO:0000313" key="2">
    <source>
        <dbReference type="EMBL" id="KAB6690842.1"/>
    </source>
</evidence>
<accession>A0A397WLH4</accession>
<protein>
    <submittedName>
        <fullName evidence="1">Uncharacterized protein</fullName>
    </submittedName>
</protein>
<evidence type="ECO:0000313" key="10">
    <source>
        <dbReference type="Proteomes" id="UP000470777"/>
    </source>
</evidence>
<organism evidence="1 11">
    <name type="scientific">Phocaeicola vulgatus</name>
    <name type="common">Bacteroides vulgatus</name>
    <dbReference type="NCBI Taxonomy" id="821"/>
    <lineage>
        <taxon>Bacteria</taxon>
        <taxon>Pseudomonadati</taxon>
        <taxon>Bacteroidota</taxon>
        <taxon>Bacteroidia</taxon>
        <taxon>Bacteroidales</taxon>
        <taxon>Bacteroidaceae</taxon>
        <taxon>Phocaeicola</taxon>
    </lineage>
</organism>
<dbReference type="Proteomes" id="UP000285469">
    <property type="component" value="Unassembled WGS sequence"/>
</dbReference>
<name>A0A397WLH4_PHOVU</name>
<reference evidence="4 12" key="3">
    <citation type="submission" date="2020-04" db="EMBL/GenBank/DDBJ databases">
        <title>A novel gut-associated lysogenic phage, Bacteroides phage BV01, alters the host transcriptome and bile acid metabolism in Bacteroides vulgatus.</title>
        <authorList>
            <person name="Campbell D.E."/>
            <person name="Ly L."/>
            <person name="Ridlon J.M."/>
            <person name="Hsiao A."/>
            <person name="Degnan P.H."/>
        </authorList>
    </citation>
    <scope>NUCLEOTIDE SEQUENCE [LARGE SCALE GENOMIC DNA]</scope>
    <source>
        <strain evidence="4 12">VPI-4506</strain>
    </source>
</reference>
<evidence type="ECO:0000313" key="11">
    <source>
        <dbReference type="Proteomes" id="UP000470952"/>
    </source>
</evidence>
<proteinExistence type="predicted"/>